<dbReference type="PROSITE" id="PS51257">
    <property type="entry name" value="PROKAR_LIPOPROTEIN"/>
    <property type="match status" value="1"/>
</dbReference>
<accession>A0A166XCQ2</accession>
<organism evidence="1 2">
    <name type="scientific">Athelia psychrophila</name>
    <dbReference type="NCBI Taxonomy" id="1759441"/>
    <lineage>
        <taxon>Eukaryota</taxon>
        <taxon>Fungi</taxon>
        <taxon>Dikarya</taxon>
        <taxon>Basidiomycota</taxon>
        <taxon>Agaricomycotina</taxon>
        <taxon>Agaricomycetes</taxon>
        <taxon>Agaricomycetidae</taxon>
        <taxon>Atheliales</taxon>
        <taxon>Atheliaceae</taxon>
        <taxon>Athelia</taxon>
    </lineage>
</organism>
<protein>
    <submittedName>
        <fullName evidence="1">Uncharacterized protein</fullName>
    </submittedName>
</protein>
<keyword evidence="2" id="KW-1185">Reference proteome</keyword>
<evidence type="ECO:0000313" key="1">
    <source>
        <dbReference type="EMBL" id="KZP34652.1"/>
    </source>
</evidence>
<name>A0A166XCQ2_9AGAM</name>
<gene>
    <name evidence="1" type="ORF">FIBSPDRAFT_881149</name>
</gene>
<evidence type="ECO:0000313" key="2">
    <source>
        <dbReference type="Proteomes" id="UP000076532"/>
    </source>
</evidence>
<dbReference type="AlphaFoldDB" id="A0A166XCQ2"/>
<reference evidence="1 2" key="1">
    <citation type="journal article" date="2016" name="Mol. Biol. Evol.">
        <title>Comparative Genomics of Early-Diverging Mushroom-Forming Fungi Provides Insights into the Origins of Lignocellulose Decay Capabilities.</title>
        <authorList>
            <person name="Nagy L.G."/>
            <person name="Riley R."/>
            <person name="Tritt A."/>
            <person name="Adam C."/>
            <person name="Daum C."/>
            <person name="Floudas D."/>
            <person name="Sun H."/>
            <person name="Yadav J.S."/>
            <person name="Pangilinan J."/>
            <person name="Larsson K.H."/>
            <person name="Matsuura K."/>
            <person name="Barry K."/>
            <person name="Labutti K."/>
            <person name="Kuo R."/>
            <person name="Ohm R.A."/>
            <person name="Bhattacharya S.S."/>
            <person name="Shirouzu T."/>
            <person name="Yoshinaga Y."/>
            <person name="Martin F.M."/>
            <person name="Grigoriev I.V."/>
            <person name="Hibbett D.S."/>
        </authorList>
    </citation>
    <scope>NUCLEOTIDE SEQUENCE [LARGE SCALE GENOMIC DNA]</scope>
    <source>
        <strain evidence="1 2">CBS 109695</strain>
    </source>
</reference>
<sequence length="164" mass="18221">MDRHSTLISMIIILIRCEADHRQCGSLIQLGCSCPGKAKEPQLENVFAEPERNGACRFFIHVLRLQKSPSEALIQFLTRIAYPAETLYTPTTQLSLSPPGDRPVPTSTASVQILMQVLSPSANPVSSRCSILRNLEGRRPPWGTIGGYHLVYTVKPPERLVKRS</sequence>
<dbReference type="EMBL" id="KV417480">
    <property type="protein sequence ID" value="KZP34652.1"/>
    <property type="molecule type" value="Genomic_DNA"/>
</dbReference>
<proteinExistence type="predicted"/>
<dbReference type="Proteomes" id="UP000076532">
    <property type="component" value="Unassembled WGS sequence"/>
</dbReference>